<dbReference type="AlphaFoldDB" id="A0A927H9J4"/>
<dbReference type="Proteomes" id="UP000602076">
    <property type="component" value="Unassembled WGS sequence"/>
</dbReference>
<reference evidence="1" key="1">
    <citation type="submission" date="2020-09" db="EMBL/GenBank/DDBJ databases">
        <title>Bacillus faecalis sp. nov., a moderately halophilic bacterium isolated from cow faeces.</title>
        <authorList>
            <person name="Jiang L."/>
            <person name="Lee J."/>
        </authorList>
    </citation>
    <scope>NUCLEOTIDE SEQUENCE</scope>
    <source>
        <strain evidence="1">AGMB 02131</strain>
    </source>
</reference>
<dbReference type="SUPFAM" id="SSF55729">
    <property type="entry name" value="Acyl-CoA N-acyltransferases (Nat)"/>
    <property type="match status" value="1"/>
</dbReference>
<sequence length="212" mass="25381">MFEIVKTQKQQKQFEQTWEYFCEKNNWYNDPYTKSGIRYLMMHPEDSTKAIGTVEFVPYSPNNPESTVERHYSFSSFPEITSNEGRVWEVDKICIHKDYQSKGLFVQFFPIFHQHALENKPKYYIALMEKKFYRMVRILFGLSVKQIGEEQLADTTVLIPVVLDIEAIMNNTSKVKQLLAMCHTSTNIKYFTKTYFHFFEWKKLFNKCRIKL</sequence>
<evidence type="ECO:0000313" key="1">
    <source>
        <dbReference type="EMBL" id="MBD3107660.1"/>
    </source>
</evidence>
<evidence type="ECO:0000313" key="2">
    <source>
        <dbReference type="Proteomes" id="UP000602076"/>
    </source>
</evidence>
<protein>
    <submittedName>
        <fullName evidence="1">GNAT family N-acetyltransferase</fullName>
    </submittedName>
</protein>
<name>A0A927H9J4_9BACI</name>
<accession>A0A927H9J4</accession>
<dbReference type="RefSeq" id="WP_190997207.1">
    <property type="nucleotide sequence ID" value="NZ_JACXSI010000009.1"/>
</dbReference>
<dbReference type="InterPro" id="IPR016181">
    <property type="entry name" value="Acyl_CoA_acyltransferase"/>
</dbReference>
<dbReference type="EMBL" id="JACXSI010000009">
    <property type="protein sequence ID" value="MBD3107660.1"/>
    <property type="molecule type" value="Genomic_DNA"/>
</dbReference>
<dbReference type="Pfam" id="PF13444">
    <property type="entry name" value="Acetyltransf_5"/>
    <property type="match status" value="1"/>
</dbReference>
<dbReference type="Gene3D" id="3.40.630.30">
    <property type="match status" value="1"/>
</dbReference>
<comment type="caution">
    <text evidence="1">The sequence shown here is derived from an EMBL/GenBank/DDBJ whole genome shotgun (WGS) entry which is preliminary data.</text>
</comment>
<proteinExistence type="predicted"/>
<gene>
    <name evidence="1" type="ORF">IEO70_04710</name>
</gene>
<organism evidence="1 2">
    <name type="scientific">Peribacillus faecalis</name>
    <dbReference type="NCBI Taxonomy" id="2772559"/>
    <lineage>
        <taxon>Bacteria</taxon>
        <taxon>Bacillati</taxon>
        <taxon>Bacillota</taxon>
        <taxon>Bacilli</taxon>
        <taxon>Bacillales</taxon>
        <taxon>Bacillaceae</taxon>
        <taxon>Peribacillus</taxon>
    </lineage>
</organism>
<keyword evidence="2" id="KW-1185">Reference proteome</keyword>